<dbReference type="InParanoid" id="A0A1I4F9R5"/>
<sequence>MTTLPADLLPEIDRRITAAHSALGTARTGFTEYPTGEALTECETAEATLNELLELRFALTRGVGGAHSRALARARAA</sequence>
<reference evidence="1 2" key="1">
    <citation type="submission" date="2016-10" db="EMBL/GenBank/DDBJ databases">
        <authorList>
            <person name="de Groot N.N."/>
        </authorList>
    </citation>
    <scope>NUCLEOTIDE SEQUENCE [LARGE SCALE GENOMIC DNA]</scope>
    <source>
        <strain evidence="1 2">DSM 45317</strain>
    </source>
</reference>
<gene>
    <name evidence="1" type="ORF">SAMN04488085_10746</name>
</gene>
<proteinExistence type="predicted"/>
<organism evidence="1 2">
    <name type="scientific">Geodermatophilus ruber</name>
    <dbReference type="NCBI Taxonomy" id="504800"/>
    <lineage>
        <taxon>Bacteria</taxon>
        <taxon>Bacillati</taxon>
        <taxon>Actinomycetota</taxon>
        <taxon>Actinomycetes</taxon>
        <taxon>Geodermatophilales</taxon>
        <taxon>Geodermatophilaceae</taxon>
        <taxon>Geodermatophilus</taxon>
    </lineage>
</organism>
<evidence type="ECO:0000313" key="1">
    <source>
        <dbReference type="EMBL" id="SFL14624.1"/>
    </source>
</evidence>
<dbReference type="RefSeq" id="WP_091324927.1">
    <property type="nucleotide sequence ID" value="NZ_FOSW01000007.1"/>
</dbReference>
<evidence type="ECO:0000313" key="2">
    <source>
        <dbReference type="Proteomes" id="UP000199152"/>
    </source>
</evidence>
<dbReference type="AlphaFoldDB" id="A0A1I4F9R5"/>
<dbReference type="EMBL" id="FOSW01000007">
    <property type="protein sequence ID" value="SFL14624.1"/>
    <property type="molecule type" value="Genomic_DNA"/>
</dbReference>
<dbReference type="Proteomes" id="UP000199152">
    <property type="component" value="Unassembled WGS sequence"/>
</dbReference>
<protein>
    <recommendedName>
        <fullName evidence="3">DUF222 domain-containing protein</fullName>
    </recommendedName>
</protein>
<name>A0A1I4F9R5_9ACTN</name>
<keyword evidence="2" id="KW-1185">Reference proteome</keyword>
<evidence type="ECO:0008006" key="3">
    <source>
        <dbReference type="Google" id="ProtNLM"/>
    </source>
</evidence>
<accession>A0A1I4F9R5</accession>